<evidence type="ECO:0000259" key="4">
    <source>
        <dbReference type="Pfam" id="PF04389"/>
    </source>
</evidence>
<name>A0A1X2IQD4_9FUNG</name>
<dbReference type="OrthoDB" id="3907302at2759"/>
<dbReference type="Proteomes" id="UP000193560">
    <property type="component" value="Unassembled WGS sequence"/>
</dbReference>
<feature type="domain" description="Peptidase M28" evidence="4">
    <location>
        <begin position="100"/>
        <end position="357"/>
    </location>
</feature>
<dbReference type="InterPro" id="IPR040234">
    <property type="entry name" value="QC/QCL"/>
</dbReference>
<dbReference type="CDD" id="cd03880">
    <property type="entry name" value="M28_QC_like"/>
    <property type="match status" value="1"/>
</dbReference>
<gene>
    <name evidence="5" type="ORF">BCR42DRAFT_370198</name>
</gene>
<keyword evidence="2" id="KW-0012">Acyltransferase</keyword>
<keyword evidence="3" id="KW-0862">Zinc</keyword>
<evidence type="ECO:0000313" key="6">
    <source>
        <dbReference type="Proteomes" id="UP000193560"/>
    </source>
</evidence>
<evidence type="ECO:0000256" key="3">
    <source>
        <dbReference type="RuleBase" id="RU361240"/>
    </source>
</evidence>
<protein>
    <recommendedName>
        <fullName evidence="3">Peptide hydrolase</fullName>
        <ecNumber evidence="3">3.4.-.-</ecNumber>
    </recommendedName>
</protein>
<accession>A0A1X2IQD4</accession>
<dbReference type="GO" id="GO:0006508">
    <property type="term" value="P:proteolysis"/>
    <property type="evidence" value="ECO:0007669"/>
    <property type="project" value="UniProtKB-KW"/>
</dbReference>
<organism evidence="5 6">
    <name type="scientific">Absidia repens</name>
    <dbReference type="NCBI Taxonomy" id="90262"/>
    <lineage>
        <taxon>Eukaryota</taxon>
        <taxon>Fungi</taxon>
        <taxon>Fungi incertae sedis</taxon>
        <taxon>Mucoromycota</taxon>
        <taxon>Mucoromycotina</taxon>
        <taxon>Mucoromycetes</taxon>
        <taxon>Mucorales</taxon>
        <taxon>Cunninghamellaceae</taxon>
        <taxon>Absidia</taxon>
    </lineage>
</organism>
<keyword evidence="3" id="KW-0378">Hydrolase</keyword>
<dbReference type="AlphaFoldDB" id="A0A1X2IQD4"/>
<comment type="caution">
    <text evidence="5">The sequence shown here is derived from an EMBL/GenBank/DDBJ whole genome shotgun (WGS) entry which is preliminary data.</text>
</comment>
<keyword evidence="3" id="KW-0645">Protease</keyword>
<reference evidence="5 6" key="1">
    <citation type="submission" date="2016-07" db="EMBL/GenBank/DDBJ databases">
        <title>Pervasive Adenine N6-methylation of Active Genes in Fungi.</title>
        <authorList>
            <consortium name="DOE Joint Genome Institute"/>
            <person name="Mondo S.J."/>
            <person name="Dannebaum R.O."/>
            <person name="Kuo R.C."/>
            <person name="Labutti K."/>
            <person name="Haridas S."/>
            <person name="Kuo A."/>
            <person name="Salamov A."/>
            <person name="Ahrendt S.R."/>
            <person name="Lipzen A."/>
            <person name="Sullivan W."/>
            <person name="Andreopoulos W.B."/>
            <person name="Clum A."/>
            <person name="Lindquist E."/>
            <person name="Daum C."/>
            <person name="Ramamoorthy G.K."/>
            <person name="Gryganskyi A."/>
            <person name="Culley D."/>
            <person name="Magnuson J.K."/>
            <person name="James T.Y."/>
            <person name="O'Malley M.A."/>
            <person name="Stajich J.E."/>
            <person name="Spatafora J.W."/>
            <person name="Visel A."/>
            <person name="Grigoriev I.V."/>
        </authorList>
    </citation>
    <scope>NUCLEOTIDE SEQUENCE [LARGE SCALE GENOMIC DNA]</scope>
    <source>
        <strain evidence="5 6">NRRL 1336</strain>
    </source>
</reference>
<evidence type="ECO:0000313" key="5">
    <source>
        <dbReference type="EMBL" id="ORZ20468.1"/>
    </source>
</evidence>
<dbReference type="SUPFAM" id="SSF53187">
    <property type="entry name" value="Zn-dependent exopeptidases"/>
    <property type="match status" value="1"/>
</dbReference>
<evidence type="ECO:0000256" key="1">
    <source>
        <dbReference type="ARBA" id="ARBA00022679"/>
    </source>
</evidence>
<comment type="similarity">
    <text evidence="3">Belongs to the peptidase M28 family.</text>
</comment>
<dbReference type="PANTHER" id="PTHR12283">
    <property type="entry name" value="GLUTAMINYL-PEPTIDE CYCLOTRANSFERASE"/>
    <property type="match status" value="1"/>
</dbReference>
<keyword evidence="3" id="KW-0479">Metal-binding</keyword>
<proteinExistence type="inferred from homology"/>
<dbReference type="Gene3D" id="3.40.630.10">
    <property type="entry name" value="Zn peptidases"/>
    <property type="match status" value="1"/>
</dbReference>
<dbReference type="GO" id="GO:0008270">
    <property type="term" value="F:zinc ion binding"/>
    <property type="evidence" value="ECO:0007669"/>
    <property type="project" value="TreeGrafter"/>
</dbReference>
<dbReference type="GO" id="GO:0016603">
    <property type="term" value="F:glutaminyl-peptide cyclotransferase activity"/>
    <property type="evidence" value="ECO:0007669"/>
    <property type="project" value="InterPro"/>
</dbReference>
<evidence type="ECO:0000256" key="2">
    <source>
        <dbReference type="ARBA" id="ARBA00023315"/>
    </source>
</evidence>
<dbReference type="InterPro" id="IPR007484">
    <property type="entry name" value="Peptidase_M28"/>
</dbReference>
<dbReference type="Pfam" id="PF04389">
    <property type="entry name" value="Peptidase_M28"/>
    <property type="match status" value="1"/>
</dbReference>
<dbReference type="PANTHER" id="PTHR12283:SF6">
    <property type="entry name" value="GLUTAMINYL-PEPTIDE CYCLOTRANSFERASE-RELATED"/>
    <property type="match status" value="1"/>
</dbReference>
<dbReference type="InterPro" id="IPR037457">
    <property type="entry name" value="M28_QC"/>
</dbReference>
<keyword evidence="6" id="KW-1185">Reference proteome</keyword>
<dbReference type="EMBL" id="MCGE01000006">
    <property type="protein sequence ID" value="ORZ20468.1"/>
    <property type="molecule type" value="Genomic_DNA"/>
</dbReference>
<dbReference type="EC" id="3.4.-.-" evidence="3"/>
<keyword evidence="1" id="KW-0808">Transferase</keyword>
<sequence length="372" mass="41998">MKNGVVVWLAIFATIVHLISGYRTLPFDSLKKIAQLTQPESLNIENGRLLKPLLVERVSGTESNAKVRDMIIQHFKRLDWTIELDTFTSPTPVGEKTFTNIIVTKQPEAGRRLVLAAHYDSMNSPQHEFIGATDSAVPCAMLLSLAETLNDQLSSQSEWSGGRRQTNNPAADLTTLELIFFDGEEAFVRWSADDSIYGARHLAEKWEKTPLTMKQGNRLQMIDALVLLDLMGTPNPIFHDYFRSTSWLFHHLASLEKRLASAAPSSSVTLTANDDGLWKKVDRFGRPLSPMFPTGWTQLRYQSNAMSDDHIPFKERGVNILHLIPHPFPSEWHTPLDNADCLDPPTIRNLDILFRAFVCEYLELVPVPHGEL</sequence>
<dbReference type="GO" id="GO:0008233">
    <property type="term" value="F:peptidase activity"/>
    <property type="evidence" value="ECO:0007669"/>
    <property type="project" value="UniProtKB-KW"/>
</dbReference>